<sequence>MKTYQKAVTLLLLIVLVLSSYGCKETLNKPEKDMLTLKYKLTEDEELEPFYVSDTKVYAAVNKLEPSSMSAPSFGATTERFIVYDLLAEKEETCYDLGEDDVYIYHAMPFENGIIYAVYTPLGPEASLDERIQWHIKYISDEGSKVLDSGRCSSMFDMLPGFTMLDGEVYYLYEDFDEKTGYGFGINKADLDNPKTVVRETDYSLSETEFYSNGTDWAIHVDGKLLIGNVKGIYREYDLPEKMSDFGICKDYLFCCTTSDGNKWTARSISLETGEEYTAEIGMPLYRICSMSGDELSCISTGFSMYVFRPGEEFEILPVEDTLEIIENREYVRYYPYGETKTLAQLNETKFCRITW</sequence>
<name>A0A845QHL4_9FIRM</name>
<evidence type="ECO:0000313" key="1">
    <source>
        <dbReference type="EMBL" id="NBH60395.1"/>
    </source>
</evidence>
<organism evidence="1 2">
    <name type="scientific">Anaerotruncus colihominis</name>
    <dbReference type="NCBI Taxonomy" id="169435"/>
    <lineage>
        <taxon>Bacteria</taxon>
        <taxon>Bacillati</taxon>
        <taxon>Bacillota</taxon>
        <taxon>Clostridia</taxon>
        <taxon>Eubacteriales</taxon>
        <taxon>Oscillospiraceae</taxon>
        <taxon>Anaerotruncus</taxon>
    </lineage>
</organism>
<accession>A0A845QHL4</accession>
<dbReference type="Proteomes" id="UP000446866">
    <property type="component" value="Unassembled WGS sequence"/>
</dbReference>
<evidence type="ECO:0008006" key="3">
    <source>
        <dbReference type="Google" id="ProtNLM"/>
    </source>
</evidence>
<dbReference type="AlphaFoldDB" id="A0A845QHL4"/>
<keyword evidence="2" id="KW-1185">Reference proteome</keyword>
<reference evidence="1 2" key="1">
    <citation type="submission" date="2018-08" db="EMBL/GenBank/DDBJ databases">
        <title>Murine metabolic-syndrome-specific gut microbial biobank.</title>
        <authorList>
            <person name="Liu C."/>
        </authorList>
    </citation>
    <scope>NUCLEOTIDE SEQUENCE [LARGE SCALE GENOMIC DNA]</scope>
    <source>
        <strain evidence="1 2">28</strain>
    </source>
</reference>
<protein>
    <recommendedName>
        <fullName evidence="3">DUF5050 domain-containing protein</fullName>
    </recommendedName>
</protein>
<evidence type="ECO:0000313" key="2">
    <source>
        <dbReference type="Proteomes" id="UP000446866"/>
    </source>
</evidence>
<dbReference type="PROSITE" id="PS51257">
    <property type="entry name" value="PROKAR_LIPOPROTEIN"/>
    <property type="match status" value="1"/>
</dbReference>
<gene>
    <name evidence="1" type="ORF">D0435_01725</name>
</gene>
<comment type="caution">
    <text evidence="1">The sequence shown here is derived from an EMBL/GenBank/DDBJ whole genome shotgun (WGS) entry which is preliminary data.</text>
</comment>
<dbReference type="EMBL" id="QXWK01000001">
    <property type="protein sequence ID" value="NBH60395.1"/>
    <property type="molecule type" value="Genomic_DNA"/>
</dbReference>
<dbReference type="RefSeq" id="WP_160200681.1">
    <property type="nucleotide sequence ID" value="NZ_QXWK01000001.1"/>
</dbReference>
<proteinExistence type="predicted"/>